<dbReference type="InterPro" id="IPR050660">
    <property type="entry name" value="NEK_Ser/Thr_kinase"/>
</dbReference>
<dbReference type="PROSITE" id="PS50011">
    <property type="entry name" value="PROTEIN_KINASE_DOM"/>
    <property type="match status" value="1"/>
</dbReference>
<keyword evidence="8" id="KW-0472">Membrane</keyword>
<keyword evidence="8" id="KW-0812">Transmembrane</keyword>
<keyword evidence="8" id="KW-1133">Transmembrane helix</keyword>
<sequence>MGMTGRVLDGRYEIVGEVGRGGFAFVYQARALRLHDRMVAIKCLRPEYADNEGARTMFRAEIEMFSRLRHANIVQIFDSIETPDNYYVVFELVEGPPDMKRLFLRAREAPDPRYARDYGRRIPPHLAAHIIREVARALDYAHNVEDTSRGTRLNIVHRDISPQNILISFEGDVKLTDFGIAKARDVVTEETSSGVVKGKYSYMSPEQIKTQHLDHTSDLYSLGIVFYEALAGNKLYGADNNDELARMVARGGIPREKLNSTAIPEALRPVLQRALSTDPNHRYQNGSEMVAELSRYLAGRHDLRLELSGYIRALFRPAGQGAAEAGEAGMPGPAVERGGEAPAEPVMLPSGGEDHERTIIDIIRLTAYSGRKFFAIGGAVLAALALVFLGLDTFLGPELFGGRKLGLSEHLYWLFNPPSAYIVTLPPGAEVWVGDEPSPRGRTPGPLGKLDRRSRIRLTLDGYESLLWELATVPGRCDTHAYSFKVPVYVVANVPAQLSWQGREWPNPTPVTDLAKVEICSTTVHEFELATAGFAPIRGSFRTYPPSNHSTQTLRMAPEKDPDGNHYWRVEGRFLGYRRFSTSPADAELILRHEDGTDEPVLRGGSGEYVALAPGRYELRASRASFSPGRREFEISRGDSQDISLTLTRPIRITAFDSETNRRIGSRTLNLGVGTHAVPLSYDGYEKKTERIAVSATSPSEYSFKLTPGAIEVTIRVTRRKEPVRNALVYISQGASLGRT</sequence>
<dbReference type="Proteomes" id="UP000885672">
    <property type="component" value="Unassembled WGS sequence"/>
</dbReference>
<accession>A0A7V0XFM4</accession>
<dbReference type="InterPro" id="IPR011009">
    <property type="entry name" value="Kinase-like_dom_sf"/>
</dbReference>
<protein>
    <recommendedName>
        <fullName evidence="2">non-specific serine/threonine protein kinase</fullName>
        <ecNumber evidence="2">2.7.11.1</ecNumber>
    </recommendedName>
</protein>
<evidence type="ECO:0000256" key="4">
    <source>
        <dbReference type="ARBA" id="ARBA00022741"/>
    </source>
</evidence>
<dbReference type="GO" id="GO:0004674">
    <property type="term" value="F:protein serine/threonine kinase activity"/>
    <property type="evidence" value="ECO:0007669"/>
    <property type="project" value="UniProtKB-KW"/>
</dbReference>
<comment type="similarity">
    <text evidence="1">Belongs to the protein kinase superfamily. NEK Ser/Thr protein kinase family. NIMA subfamily.</text>
</comment>
<proteinExistence type="inferred from homology"/>
<evidence type="ECO:0000256" key="1">
    <source>
        <dbReference type="ARBA" id="ARBA00010886"/>
    </source>
</evidence>
<dbReference type="PROSITE" id="PS00109">
    <property type="entry name" value="PROTEIN_KINASE_TYR"/>
    <property type="match status" value="1"/>
</dbReference>
<dbReference type="PROSITE" id="PS00107">
    <property type="entry name" value="PROTEIN_KINASE_ATP"/>
    <property type="match status" value="1"/>
</dbReference>
<feature type="non-terminal residue" evidence="10">
    <location>
        <position position="740"/>
    </location>
</feature>
<comment type="caution">
    <text evidence="10">The sequence shown here is derived from an EMBL/GenBank/DDBJ whole genome shotgun (WGS) entry which is preliminary data.</text>
</comment>
<dbReference type="PANTHER" id="PTHR43671">
    <property type="entry name" value="SERINE/THREONINE-PROTEIN KINASE NEK"/>
    <property type="match status" value="1"/>
</dbReference>
<gene>
    <name evidence="10" type="ORF">ENN51_08015</name>
</gene>
<evidence type="ECO:0000313" key="10">
    <source>
        <dbReference type="EMBL" id="HDR00209.1"/>
    </source>
</evidence>
<keyword evidence="4 7" id="KW-0547">Nucleotide-binding</keyword>
<evidence type="ECO:0000256" key="6">
    <source>
        <dbReference type="ARBA" id="ARBA00022840"/>
    </source>
</evidence>
<reference evidence="10" key="1">
    <citation type="journal article" date="2020" name="mSystems">
        <title>Genome- and Community-Level Interaction Insights into Carbon Utilization and Element Cycling Functions of Hydrothermarchaeota in Hydrothermal Sediment.</title>
        <authorList>
            <person name="Zhou Z."/>
            <person name="Liu Y."/>
            <person name="Xu W."/>
            <person name="Pan J."/>
            <person name="Luo Z.H."/>
            <person name="Li M."/>
        </authorList>
    </citation>
    <scope>NUCLEOTIDE SEQUENCE [LARGE SCALE GENOMIC DNA]</scope>
    <source>
        <strain evidence="10">SpSt-1182</strain>
    </source>
</reference>
<dbReference type="EC" id="2.7.11.1" evidence="2"/>
<dbReference type="PANTHER" id="PTHR43671:SF13">
    <property type="entry name" value="SERINE_THREONINE-PROTEIN KINASE NEK2"/>
    <property type="match status" value="1"/>
</dbReference>
<evidence type="ECO:0000256" key="5">
    <source>
        <dbReference type="ARBA" id="ARBA00022777"/>
    </source>
</evidence>
<evidence type="ECO:0000256" key="7">
    <source>
        <dbReference type="PROSITE-ProRule" id="PRU10141"/>
    </source>
</evidence>
<keyword evidence="3" id="KW-0808">Transferase</keyword>
<evidence type="ECO:0000256" key="2">
    <source>
        <dbReference type="ARBA" id="ARBA00012513"/>
    </source>
</evidence>
<keyword evidence="10" id="KW-0723">Serine/threonine-protein kinase</keyword>
<evidence type="ECO:0000256" key="3">
    <source>
        <dbReference type="ARBA" id="ARBA00022679"/>
    </source>
</evidence>
<feature type="transmembrane region" description="Helical" evidence="8">
    <location>
        <begin position="373"/>
        <end position="395"/>
    </location>
</feature>
<dbReference type="InterPro" id="IPR017441">
    <property type="entry name" value="Protein_kinase_ATP_BS"/>
</dbReference>
<dbReference type="Pfam" id="PF00069">
    <property type="entry name" value="Pkinase"/>
    <property type="match status" value="1"/>
</dbReference>
<organism evidence="10">
    <name type="scientific">candidate division WOR-3 bacterium</name>
    <dbReference type="NCBI Taxonomy" id="2052148"/>
    <lineage>
        <taxon>Bacteria</taxon>
        <taxon>Bacteria division WOR-3</taxon>
    </lineage>
</organism>
<dbReference type="GO" id="GO:0005524">
    <property type="term" value="F:ATP binding"/>
    <property type="evidence" value="ECO:0007669"/>
    <property type="project" value="UniProtKB-UniRule"/>
</dbReference>
<dbReference type="AlphaFoldDB" id="A0A7V0XFM4"/>
<dbReference type="EMBL" id="DSBX01000307">
    <property type="protein sequence ID" value="HDR00209.1"/>
    <property type="molecule type" value="Genomic_DNA"/>
</dbReference>
<feature type="domain" description="Protein kinase" evidence="9">
    <location>
        <begin position="12"/>
        <end position="297"/>
    </location>
</feature>
<keyword evidence="5 10" id="KW-0418">Kinase</keyword>
<dbReference type="InterPro" id="IPR000719">
    <property type="entry name" value="Prot_kinase_dom"/>
</dbReference>
<dbReference type="Gene3D" id="1.10.510.10">
    <property type="entry name" value="Transferase(Phosphotransferase) domain 1"/>
    <property type="match status" value="1"/>
</dbReference>
<dbReference type="Gene3D" id="3.30.200.20">
    <property type="entry name" value="Phosphorylase Kinase, domain 1"/>
    <property type="match status" value="1"/>
</dbReference>
<evidence type="ECO:0000256" key="8">
    <source>
        <dbReference type="SAM" id="Phobius"/>
    </source>
</evidence>
<keyword evidence="6 7" id="KW-0067">ATP-binding</keyword>
<feature type="binding site" evidence="7">
    <location>
        <position position="42"/>
    </location>
    <ligand>
        <name>ATP</name>
        <dbReference type="ChEBI" id="CHEBI:30616"/>
    </ligand>
</feature>
<dbReference type="SUPFAM" id="SSF56112">
    <property type="entry name" value="Protein kinase-like (PK-like)"/>
    <property type="match status" value="1"/>
</dbReference>
<name>A0A7V0XFM4_UNCW3</name>
<dbReference type="CDD" id="cd14014">
    <property type="entry name" value="STKc_PknB_like"/>
    <property type="match status" value="1"/>
</dbReference>
<dbReference type="InterPro" id="IPR008266">
    <property type="entry name" value="Tyr_kinase_AS"/>
</dbReference>
<evidence type="ECO:0000259" key="9">
    <source>
        <dbReference type="PROSITE" id="PS50011"/>
    </source>
</evidence>